<reference evidence="2 3" key="1">
    <citation type="journal article" date="2011" name="PLoS Pathog.">
        <title>Dynamic evolution of pathogenicity revealed by sequencing and comparative genomics of 19 Pseudomonas syringae isolates.</title>
        <authorList>
            <person name="Baltrus D.A."/>
            <person name="Nishimura M.T."/>
            <person name="Romanchuk A."/>
            <person name="Chang J.H."/>
            <person name="Mukhtar M.S."/>
            <person name="Cherkis K."/>
            <person name="Roach J."/>
            <person name="Grant S.R."/>
            <person name="Jones C.D."/>
            <person name="Dangl J.L."/>
        </authorList>
    </citation>
    <scope>NUCLEOTIDE SEQUENCE [LARGE SCALE GENOMIC DNA]</scope>
    <source>
        <strain evidence="3">M301072PT</strain>
    </source>
</reference>
<dbReference type="EMBL" id="AEAH01002581">
    <property type="protein sequence ID" value="EGH34487.1"/>
    <property type="molecule type" value="Genomic_DNA"/>
</dbReference>
<comment type="caution">
    <text evidence="2">The sequence shown here is derived from an EMBL/GenBank/DDBJ whole genome shotgun (WGS) entry which is preliminary data.</text>
</comment>
<evidence type="ECO:0000313" key="2">
    <source>
        <dbReference type="EMBL" id="EGH34487.1"/>
    </source>
</evidence>
<dbReference type="GO" id="GO:0140664">
    <property type="term" value="F:ATP-dependent DNA damage sensor activity"/>
    <property type="evidence" value="ECO:0007669"/>
    <property type="project" value="InterPro"/>
</dbReference>
<feature type="non-terminal residue" evidence="2">
    <location>
        <position position="1"/>
    </location>
</feature>
<dbReference type="PROSITE" id="PS00058">
    <property type="entry name" value="DNA_MISMATCH_REPAIR_1"/>
    <property type="match status" value="1"/>
</dbReference>
<dbReference type="GO" id="GO:0006298">
    <property type="term" value="P:mismatch repair"/>
    <property type="evidence" value="ECO:0007669"/>
    <property type="project" value="InterPro"/>
</dbReference>
<feature type="non-terminal residue" evidence="2">
    <location>
        <position position="97"/>
    </location>
</feature>
<proteinExistence type="inferred from homology"/>
<dbReference type="Proteomes" id="UP000004471">
    <property type="component" value="Unassembled WGS sequence"/>
</dbReference>
<name>F3FW95_PSESX</name>
<dbReference type="PANTHER" id="PTHR10073:SF12">
    <property type="entry name" value="DNA MISMATCH REPAIR PROTEIN MLH1"/>
    <property type="match status" value="1"/>
</dbReference>
<dbReference type="InterPro" id="IPR014762">
    <property type="entry name" value="DNA_mismatch_repair_CS"/>
</dbReference>
<dbReference type="InterPro" id="IPR038973">
    <property type="entry name" value="MutL/Mlh/Pms-like"/>
</dbReference>
<dbReference type="HOGENOM" id="CLU_2338572_0_0_6"/>
<accession>F3FW95</accession>
<comment type="similarity">
    <text evidence="1">Belongs to the DNA mismatch repair MutL/HexB family.</text>
</comment>
<evidence type="ECO:0000313" key="3">
    <source>
        <dbReference type="Proteomes" id="UP000004471"/>
    </source>
</evidence>
<dbReference type="InterPro" id="IPR036890">
    <property type="entry name" value="HATPase_C_sf"/>
</dbReference>
<sequence>ELLENSLDSGARRIDVDVEQAGIKLLKVRDDGGGISSDDLPLALARHATSKIRDLEDLERVMSLGFRGEALARLGEPHIASGAHHQKDAQAALQARD</sequence>
<dbReference type="AlphaFoldDB" id="F3FW95"/>
<dbReference type="PANTHER" id="PTHR10073">
    <property type="entry name" value="DNA MISMATCH REPAIR PROTEIN MLH, PMS, MUTL"/>
    <property type="match status" value="1"/>
</dbReference>
<dbReference type="GO" id="GO:0016887">
    <property type="term" value="F:ATP hydrolysis activity"/>
    <property type="evidence" value="ECO:0007669"/>
    <property type="project" value="InterPro"/>
</dbReference>
<organism evidence="2 3">
    <name type="scientific">Pseudomonas syringae pv. japonica str. M301072</name>
    <dbReference type="NCBI Taxonomy" id="629262"/>
    <lineage>
        <taxon>Bacteria</taxon>
        <taxon>Pseudomonadati</taxon>
        <taxon>Pseudomonadota</taxon>
        <taxon>Gammaproteobacteria</taxon>
        <taxon>Pseudomonadales</taxon>
        <taxon>Pseudomonadaceae</taxon>
        <taxon>Pseudomonas</taxon>
        <taxon>Pseudomonas syringae</taxon>
    </lineage>
</organism>
<gene>
    <name evidence="2" type="primary">mutL</name>
    <name evidence="2" type="ORF">PSYJA_38289</name>
</gene>
<dbReference type="Gene3D" id="3.30.565.10">
    <property type="entry name" value="Histidine kinase-like ATPase, C-terminal domain"/>
    <property type="match status" value="1"/>
</dbReference>
<dbReference type="GO" id="GO:0032300">
    <property type="term" value="C:mismatch repair complex"/>
    <property type="evidence" value="ECO:0007669"/>
    <property type="project" value="InterPro"/>
</dbReference>
<evidence type="ECO:0000256" key="1">
    <source>
        <dbReference type="ARBA" id="ARBA00006082"/>
    </source>
</evidence>
<protein>
    <submittedName>
        <fullName evidence="2">DNA mismatch repair protein</fullName>
    </submittedName>
</protein>
<dbReference type="Pfam" id="PF13589">
    <property type="entry name" value="HATPase_c_3"/>
    <property type="match status" value="1"/>
</dbReference>
<dbReference type="SUPFAM" id="SSF55874">
    <property type="entry name" value="ATPase domain of HSP90 chaperone/DNA topoisomerase II/histidine kinase"/>
    <property type="match status" value="1"/>
</dbReference>